<evidence type="ECO:0000256" key="13">
    <source>
        <dbReference type="ARBA" id="ARBA00022840"/>
    </source>
</evidence>
<keyword evidence="9" id="KW-0597">Phosphoprotein</keyword>
<evidence type="ECO:0000313" key="25">
    <source>
        <dbReference type="Proteomes" id="UP001474421"/>
    </source>
</evidence>
<protein>
    <recommendedName>
        <fullName evidence="19">Serine/threonine-protein kinase haspin</fullName>
        <ecNumber evidence="5">2.7.11.1</ecNumber>
    </recommendedName>
    <alternativeName>
        <fullName evidence="20">Germ cell-specific gene 2 protein</fullName>
    </alternativeName>
</protein>
<evidence type="ECO:0000256" key="5">
    <source>
        <dbReference type="ARBA" id="ARBA00012513"/>
    </source>
</evidence>
<feature type="compositionally biased region" description="Basic and acidic residues" evidence="22">
    <location>
        <begin position="49"/>
        <end position="75"/>
    </location>
</feature>
<keyword evidence="10" id="KW-0808">Transferase</keyword>
<dbReference type="GO" id="GO:0000278">
    <property type="term" value="P:mitotic cell cycle"/>
    <property type="evidence" value="ECO:0007669"/>
    <property type="project" value="TreeGrafter"/>
</dbReference>
<comment type="cofactor">
    <cofactor evidence="1">
        <name>Mg(2+)</name>
        <dbReference type="ChEBI" id="CHEBI:18420"/>
    </cofactor>
</comment>
<evidence type="ECO:0000256" key="4">
    <source>
        <dbReference type="ARBA" id="ARBA00004286"/>
    </source>
</evidence>
<organism evidence="24 25">
    <name type="scientific">Crotalus adamanteus</name>
    <name type="common">Eastern diamondback rattlesnake</name>
    <dbReference type="NCBI Taxonomy" id="8729"/>
    <lineage>
        <taxon>Eukaryota</taxon>
        <taxon>Metazoa</taxon>
        <taxon>Chordata</taxon>
        <taxon>Craniata</taxon>
        <taxon>Vertebrata</taxon>
        <taxon>Euteleostomi</taxon>
        <taxon>Lepidosauria</taxon>
        <taxon>Squamata</taxon>
        <taxon>Bifurcata</taxon>
        <taxon>Unidentata</taxon>
        <taxon>Episquamata</taxon>
        <taxon>Toxicofera</taxon>
        <taxon>Serpentes</taxon>
        <taxon>Colubroidea</taxon>
        <taxon>Viperidae</taxon>
        <taxon>Crotalinae</taxon>
        <taxon>Crotalus</taxon>
    </lineage>
</organism>
<dbReference type="AlphaFoldDB" id="A0AAW1CDW0"/>
<evidence type="ECO:0000256" key="14">
    <source>
        <dbReference type="ARBA" id="ARBA00023212"/>
    </source>
</evidence>
<dbReference type="InterPro" id="IPR011009">
    <property type="entry name" value="Kinase-like_dom_sf"/>
</dbReference>
<feature type="compositionally biased region" description="Gly residues" evidence="22">
    <location>
        <begin position="166"/>
        <end position="178"/>
    </location>
</feature>
<dbReference type="PROSITE" id="PS50011">
    <property type="entry name" value="PROTEIN_KINASE_DOM"/>
    <property type="match status" value="1"/>
</dbReference>
<evidence type="ECO:0000256" key="12">
    <source>
        <dbReference type="ARBA" id="ARBA00022777"/>
    </source>
</evidence>
<evidence type="ECO:0000256" key="20">
    <source>
        <dbReference type="ARBA" id="ARBA00081741"/>
    </source>
</evidence>
<dbReference type="SUPFAM" id="SSF56112">
    <property type="entry name" value="Protein kinase-like (PK-like)"/>
    <property type="match status" value="1"/>
</dbReference>
<dbReference type="FunFam" id="3.30.200.20:FF:000409">
    <property type="entry name" value="serine/threonine-protein kinase haspin"/>
    <property type="match status" value="1"/>
</dbReference>
<dbReference type="GO" id="GO:0005737">
    <property type="term" value="C:cytoplasm"/>
    <property type="evidence" value="ECO:0007669"/>
    <property type="project" value="TreeGrafter"/>
</dbReference>
<feature type="region of interest" description="Disordered" evidence="22">
    <location>
        <begin position="37"/>
        <end position="351"/>
    </location>
</feature>
<dbReference type="SMART" id="SM01331">
    <property type="entry name" value="DUF3635"/>
    <property type="match status" value="1"/>
</dbReference>
<gene>
    <name evidence="24" type="ORF">NXF25_003764</name>
</gene>
<evidence type="ECO:0000256" key="1">
    <source>
        <dbReference type="ARBA" id="ARBA00001946"/>
    </source>
</evidence>
<dbReference type="GO" id="GO:0005634">
    <property type="term" value="C:nucleus"/>
    <property type="evidence" value="ECO:0007669"/>
    <property type="project" value="UniProtKB-SubCell"/>
</dbReference>
<comment type="caution">
    <text evidence="24">The sequence shown here is derived from an EMBL/GenBank/DDBJ whole genome shotgun (WGS) entry which is preliminary data.</text>
</comment>
<dbReference type="FunFam" id="1.10.510.10:FF:000401">
    <property type="entry name" value="serine/threonine-protein kinase haspin"/>
    <property type="match status" value="1"/>
</dbReference>
<keyword evidence="12 24" id="KW-0418">Kinase</keyword>
<dbReference type="GO" id="GO:0051276">
    <property type="term" value="P:chromosome organization"/>
    <property type="evidence" value="ECO:0007669"/>
    <property type="project" value="UniProtKB-ARBA"/>
</dbReference>
<dbReference type="PANTHER" id="PTHR24419">
    <property type="entry name" value="INTERLEUKIN-1 RECEPTOR-ASSOCIATED KINASE"/>
    <property type="match status" value="1"/>
</dbReference>
<keyword evidence="13 21" id="KW-0067">ATP-binding</keyword>
<dbReference type="Pfam" id="PF12330">
    <property type="entry name" value="Haspin_kinase"/>
    <property type="match status" value="1"/>
</dbReference>
<evidence type="ECO:0000256" key="11">
    <source>
        <dbReference type="ARBA" id="ARBA00022741"/>
    </source>
</evidence>
<evidence type="ECO:0000256" key="19">
    <source>
        <dbReference type="ARBA" id="ARBA00069281"/>
    </source>
</evidence>
<evidence type="ECO:0000259" key="23">
    <source>
        <dbReference type="PROSITE" id="PS50011"/>
    </source>
</evidence>
<evidence type="ECO:0000256" key="3">
    <source>
        <dbReference type="ARBA" id="ARBA00004186"/>
    </source>
</evidence>
<evidence type="ECO:0000256" key="21">
    <source>
        <dbReference type="PROSITE-ProRule" id="PRU10141"/>
    </source>
</evidence>
<evidence type="ECO:0000256" key="18">
    <source>
        <dbReference type="ARBA" id="ARBA00053811"/>
    </source>
</evidence>
<evidence type="ECO:0000256" key="6">
    <source>
        <dbReference type="ARBA" id="ARBA00022454"/>
    </source>
</evidence>
<feature type="compositionally biased region" description="Basic residues" evidence="22">
    <location>
        <begin position="234"/>
        <end position="255"/>
    </location>
</feature>
<dbReference type="GO" id="GO:0035556">
    <property type="term" value="P:intracellular signal transduction"/>
    <property type="evidence" value="ECO:0007669"/>
    <property type="project" value="TreeGrafter"/>
</dbReference>
<keyword evidence="11 21" id="KW-0547">Nucleotide-binding</keyword>
<keyword evidence="7" id="KW-0963">Cytoplasm</keyword>
<accession>A0AAW1CDW0</accession>
<dbReference type="InterPro" id="IPR000719">
    <property type="entry name" value="Prot_kinase_dom"/>
</dbReference>
<name>A0AAW1CDW0_CROAD</name>
<keyword evidence="25" id="KW-1185">Reference proteome</keyword>
<comment type="catalytic activity">
    <reaction evidence="17">
        <text>L-seryl-[protein] + ATP = O-phospho-L-seryl-[protein] + ADP + H(+)</text>
        <dbReference type="Rhea" id="RHEA:17989"/>
        <dbReference type="Rhea" id="RHEA-COMP:9863"/>
        <dbReference type="Rhea" id="RHEA-COMP:11604"/>
        <dbReference type="ChEBI" id="CHEBI:15378"/>
        <dbReference type="ChEBI" id="CHEBI:29999"/>
        <dbReference type="ChEBI" id="CHEBI:30616"/>
        <dbReference type="ChEBI" id="CHEBI:83421"/>
        <dbReference type="ChEBI" id="CHEBI:456216"/>
        <dbReference type="EC" id="2.7.11.1"/>
    </reaction>
</comment>
<dbReference type="Gene3D" id="1.10.510.10">
    <property type="entry name" value="Transferase(Phosphotransferase) domain 1"/>
    <property type="match status" value="1"/>
</dbReference>
<dbReference type="Proteomes" id="UP001474421">
    <property type="component" value="Unassembled WGS sequence"/>
</dbReference>
<evidence type="ECO:0000256" key="17">
    <source>
        <dbReference type="ARBA" id="ARBA00048679"/>
    </source>
</evidence>
<dbReference type="EC" id="2.7.11.1" evidence="5"/>
<comment type="function">
    <text evidence="18">Serine/threonine-protein kinase that phosphorylates histone H3 at 'Thr-3' (H3T3ph) during mitosis. May act through H3T3ph to both position and modulate activation of AURKB and other components of the chromosomal passenger complex (CPC) at centromeres to ensure proper chromatid cohesion, metaphase alignment and normal progression through the cell cycle.</text>
</comment>
<evidence type="ECO:0000256" key="15">
    <source>
        <dbReference type="ARBA" id="ARBA00023242"/>
    </source>
</evidence>
<feature type="binding site" evidence="21">
    <location>
        <position position="806"/>
    </location>
    <ligand>
        <name>ATP</name>
        <dbReference type="ChEBI" id="CHEBI:30616"/>
    </ligand>
</feature>
<evidence type="ECO:0000256" key="22">
    <source>
        <dbReference type="SAM" id="MobiDB-lite"/>
    </source>
</evidence>
<evidence type="ECO:0000256" key="7">
    <source>
        <dbReference type="ARBA" id="ARBA00022490"/>
    </source>
</evidence>
<dbReference type="InterPro" id="IPR024604">
    <property type="entry name" value="GSG2_C"/>
</dbReference>
<dbReference type="GO" id="GO:0072354">
    <property type="term" value="F:histone H3T3 kinase activity"/>
    <property type="evidence" value="ECO:0007669"/>
    <property type="project" value="TreeGrafter"/>
</dbReference>
<keyword evidence="15" id="KW-0539">Nucleus</keyword>
<dbReference type="PANTHER" id="PTHR24419:SF18">
    <property type="entry name" value="SERINE_THREONINE-PROTEIN KINASE HASPIN"/>
    <property type="match status" value="1"/>
</dbReference>
<dbReference type="GO" id="GO:0005819">
    <property type="term" value="C:spindle"/>
    <property type="evidence" value="ECO:0007669"/>
    <property type="project" value="UniProtKB-SubCell"/>
</dbReference>
<keyword evidence="8" id="KW-0723">Serine/threonine-protein kinase</keyword>
<evidence type="ECO:0000256" key="2">
    <source>
        <dbReference type="ARBA" id="ARBA00004123"/>
    </source>
</evidence>
<dbReference type="Gene3D" id="3.30.200.20">
    <property type="entry name" value="Phosphorylase Kinase, domain 1"/>
    <property type="match status" value="1"/>
</dbReference>
<keyword evidence="14" id="KW-0206">Cytoskeleton</keyword>
<feature type="domain" description="Protein kinase" evidence="23">
    <location>
        <begin position="779"/>
        <end position="1094"/>
    </location>
</feature>
<proteinExistence type="predicted"/>
<evidence type="ECO:0000256" key="16">
    <source>
        <dbReference type="ARBA" id="ARBA00047899"/>
    </source>
</evidence>
<dbReference type="GO" id="GO:1901991">
    <property type="term" value="P:negative regulation of mitotic cell cycle phase transition"/>
    <property type="evidence" value="ECO:0007669"/>
    <property type="project" value="UniProtKB-ARBA"/>
</dbReference>
<dbReference type="GO" id="GO:0005524">
    <property type="term" value="F:ATP binding"/>
    <property type="evidence" value="ECO:0007669"/>
    <property type="project" value="UniProtKB-UniRule"/>
</dbReference>
<comment type="catalytic activity">
    <reaction evidence="16">
        <text>L-threonyl-[protein] + ATP = O-phospho-L-threonyl-[protein] + ADP + H(+)</text>
        <dbReference type="Rhea" id="RHEA:46608"/>
        <dbReference type="Rhea" id="RHEA-COMP:11060"/>
        <dbReference type="Rhea" id="RHEA-COMP:11605"/>
        <dbReference type="ChEBI" id="CHEBI:15378"/>
        <dbReference type="ChEBI" id="CHEBI:30013"/>
        <dbReference type="ChEBI" id="CHEBI:30616"/>
        <dbReference type="ChEBI" id="CHEBI:61977"/>
        <dbReference type="ChEBI" id="CHEBI:456216"/>
        <dbReference type="EC" id="2.7.11.1"/>
    </reaction>
</comment>
<evidence type="ECO:0000256" key="10">
    <source>
        <dbReference type="ARBA" id="ARBA00022679"/>
    </source>
</evidence>
<evidence type="ECO:0000313" key="24">
    <source>
        <dbReference type="EMBL" id="KAK9412589.1"/>
    </source>
</evidence>
<dbReference type="InterPro" id="IPR017441">
    <property type="entry name" value="Protein_kinase_ATP_BS"/>
</dbReference>
<dbReference type="EMBL" id="JAOTOJ010000001">
    <property type="protein sequence ID" value="KAK9412589.1"/>
    <property type="molecule type" value="Genomic_DNA"/>
</dbReference>
<keyword evidence="6" id="KW-0158">Chromosome</keyword>
<dbReference type="PROSITE" id="PS00107">
    <property type="entry name" value="PROTEIN_KINASE_ATP"/>
    <property type="match status" value="1"/>
</dbReference>
<comment type="subcellular location">
    <subcellularLocation>
        <location evidence="4">Chromosome</location>
    </subcellularLocation>
    <subcellularLocation>
        <location evidence="3">Cytoplasm</location>
        <location evidence="3">Cytoskeleton</location>
        <location evidence="3">Spindle</location>
    </subcellularLocation>
    <subcellularLocation>
        <location evidence="2">Nucleus</location>
    </subcellularLocation>
</comment>
<feature type="compositionally biased region" description="Pro residues" evidence="22">
    <location>
        <begin position="1"/>
        <end position="10"/>
    </location>
</feature>
<dbReference type="GO" id="GO:0005694">
    <property type="term" value="C:chromosome"/>
    <property type="evidence" value="ECO:0007669"/>
    <property type="project" value="UniProtKB-SubCell"/>
</dbReference>
<sequence>MEDSFSPPPSQTQTGRHDAEPRFPSFLYELLRQSLHPPISRELSGRASRRPELPRDLEAARAGREGGKREREPVRETAGLSRDPPLLSREVDLKWRRARPSEAPLGLAEGREALTERRTGGSGPDSGPPPSGPPFACLRRPGGSARMEQLRPRLLRTYAGLRGRASRGGGRGGAGGKAGLRLLPRAAPWISPPADPKRLFSTSSSGGGSCSSPSLAPSLDDDDDPDFRPPAKAPKARKPPAKKGGKKKKKQRKKSQGPPKENRPPPKGSQGGGPFVPPTPLRRNVTCRRREKGPPPGPRGPTGLREAPLLCSTPELPLLTPVRVRRPWTLQEEEEDEEKKPHSPVSHSPSCCRRYSPPWEVFREGSRQSHHGVLVGLSLLKLETEAPEMGDSLDVFSLEEEEAGRRPRELPQDGSSAGPARQECFGGTTGCAFQSTLQGRQPRRETEASPVQREQGSDQDGAPASSLLTEASPVAHTSVRGVFQVQARIQDGKIALSPRKGTVFLVREPELSLAQVVGAPEERASELGRPSEGVSVCSVVSDSPQFQPVVVLDDQVVLSWLANRSAGKQKASRSWKGKKLFQTPHVLPKTSNSRNNHRVTPSCNPGGTGRKACISGFSSKRWGCQKVDRVAPQKNIGWKQQQVDSLLLQERLKWNEVEDHLSVSFLPLDSSLKNSSLWRRIRASFSLHKKKKILSEAESLNGSAASVYSIQSPLPKACGTPFTQKLGYSICPSSSMVLLSSMTSLSMSEMTLTDAEKVYRECQQKGPVSFEEWVSQEKMPKCEKIGEGVFGEVFKTETERGTVALKIIPIEGSERVNGEPQKTFTEILPEIIISKELSLLADEVTNRTSGFIRLYSIHCVQGTYPEHFLNAWDEYHRLRQSENNRPGFFSEQQLFMVLEFEFGGTDLENMRSRQLSSVASAKSILHQVTASLAVAEEALRFEHRDLHWGNVLVRKTSLKEVAVTLNGEVHVLPTQGILVNIIDYTFSRLERDGLTVFCDLSTDDEVFQGGGDYQFDIYRQMREENANNWADYFPHSNILWLHYLANKLLSEVSYKHKPTTSSLKQLEKQLRLFSANVLNFKSATELLKLGTFFR</sequence>
<feature type="region of interest" description="Disordered" evidence="22">
    <location>
        <begin position="1"/>
        <end position="24"/>
    </location>
</feature>
<reference evidence="24 25" key="1">
    <citation type="journal article" date="2024" name="Proc. Natl. Acad. Sci. U.S.A.">
        <title>The genetic regulatory architecture and epigenomic basis for age-related changes in rattlesnake venom.</title>
        <authorList>
            <person name="Hogan M.P."/>
            <person name="Holding M.L."/>
            <person name="Nystrom G.S."/>
            <person name="Colston T.J."/>
            <person name="Bartlett D.A."/>
            <person name="Mason A.J."/>
            <person name="Ellsworth S.A."/>
            <person name="Rautsaw R.M."/>
            <person name="Lawrence K.C."/>
            <person name="Strickland J.L."/>
            <person name="He B."/>
            <person name="Fraser P."/>
            <person name="Margres M.J."/>
            <person name="Gilbert D.M."/>
            <person name="Gibbs H.L."/>
            <person name="Parkinson C.L."/>
            <person name="Rokyta D.R."/>
        </authorList>
    </citation>
    <scope>NUCLEOTIDE SEQUENCE [LARGE SCALE GENOMIC DNA]</scope>
    <source>
        <strain evidence="24">DRR0105</strain>
    </source>
</reference>
<feature type="compositionally biased region" description="Basic and acidic residues" evidence="22">
    <location>
        <begin position="109"/>
        <end position="119"/>
    </location>
</feature>
<evidence type="ECO:0000256" key="8">
    <source>
        <dbReference type="ARBA" id="ARBA00022527"/>
    </source>
</evidence>
<evidence type="ECO:0000256" key="9">
    <source>
        <dbReference type="ARBA" id="ARBA00022553"/>
    </source>
</evidence>
<feature type="region of interest" description="Disordered" evidence="22">
    <location>
        <begin position="400"/>
        <end position="465"/>
    </location>
</feature>